<gene>
    <name evidence="5" type="ORF">FNY66_12520</name>
</gene>
<dbReference type="PROSITE" id="PS51032">
    <property type="entry name" value="AP2_ERF"/>
    <property type="match status" value="1"/>
</dbReference>
<dbReference type="OrthoDB" id="552713at2"/>
<dbReference type="GO" id="GO:0003677">
    <property type="term" value="F:DNA binding"/>
    <property type="evidence" value="ECO:0007669"/>
    <property type="project" value="UniProtKB-KW"/>
</dbReference>
<dbReference type="AlphaFoldDB" id="A0A5M9HYT4"/>
<keyword evidence="1" id="KW-0805">Transcription regulation</keyword>
<protein>
    <submittedName>
        <fullName evidence="5">Transcriptional regulator</fullName>
    </submittedName>
</protein>
<sequence length="314" mass="36076">MQYFGECRTVSGNCVISRRYFREVGLVMKYKDLTGLRIGKLTVLEPTEERVRSAVVWRCRCDCGNEILVESRRLKPGVIYSCGCEKNPYDGIKDLTGLQFGKLTVKGRSGNKTKDGNPLWLCQCECGNTIETTKRRLITGNTSSCGCGKTPPLKDWIGKRFGKLTVLSYVKKEKGFHVWHCRCDCGNEVDVRQSNLQNGWTRSCGCQRDPQKNLHYANGTCLEMLRSDVVYKTNTSGVKGVYYSKKRDKWIAQIMFQQKCYYLGGYDRIEDAAEARAEAEEKIFGDFQRWYYDEFPEIRDKKMKKKTECSESVV</sequence>
<keyword evidence="2" id="KW-0238">DNA-binding</keyword>
<evidence type="ECO:0000256" key="3">
    <source>
        <dbReference type="ARBA" id="ARBA00023163"/>
    </source>
</evidence>
<comment type="caution">
    <text evidence="5">The sequence shown here is derived from an EMBL/GenBank/DDBJ whole genome shotgun (WGS) entry which is preliminary data.</text>
</comment>
<organism evidence="5 6">
    <name type="scientific">Mediterraneibacter catenae</name>
    <dbReference type="NCBI Taxonomy" id="2594882"/>
    <lineage>
        <taxon>Bacteria</taxon>
        <taxon>Bacillati</taxon>
        <taxon>Bacillota</taxon>
        <taxon>Clostridia</taxon>
        <taxon>Lachnospirales</taxon>
        <taxon>Lachnospiraceae</taxon>
        <taxon>Mediterraneibacter</taxon>
    </lineage>
</organism>
<evidence type="ECO:0000256" key="1">
    <source>
        <dbReference type="ARBA" id="ARBA00023015"/>
    </source>
</evidence>
<dbReference type="SUPFAM" id="SSF54171">
    <property type="entry name" value="DNA-binding domain"/>
    <property type="match status" value="1"/>
</dbReference>
<dbReference type="Proteomes" id="UP000322025">
    <property type="component" value="Unassembled WGS sequence"/>
</dbReference>
<proteinExistence type="predicted"/>
<evidence type="ECO:0000256" key="2">
    <source>
        <dbReference type="ARBA" id="ARBA00023125"/>
    </source>
</evidence>
<feature type="domain" description="AP2/ERF" evidence="4">
    <location>
        <begin position="237"/>
        <end position="296"/>
    </location>
</feature>
<evidence type="ECO:0000313" key="6">
    <source>
        <dbReference type="Proteomes" id="UP000322025"/>
    </source>
</evidence>
<accession>A0A5M9HYT4</accession>
<dbReference type="EMBL" id="VMSO01000020">
    <property type="protein sequence ID" value="KAA8500639.1"/>
    <property type="molecule type" value="Genomic_DNA"/>
</dbReference>
<dbReference type="GO" id="GO:0003700">
    <property type="term" value="F:DNA-binding transcription factor activity"/>
    <property type="evidence" value="ECO:0007669"/>
    <property type="project" value="InterPro"/>
</dbReference>
<keyword evidence="6" id="KW-1185">Reference proteome</keyword>
<name>A0A5M9HYT4_9FIRM</name>
<dbReference type="InterPro" id="IPR001471">
    <property type="entry name" value="AP2/ERF_dom"/>
</dbReference>
<dbReference type="InterPro" id="IPR016177">
    <property type="entry name" value="DNA-bd_dom_sf"/>
</dbReference>
<evidence type="ECO:0000259" key="4">
    <source>
        <dbReference type="PROSITE" id="PS51032"/>
    </source>
</evidence>
<keyword evidence="3" id="KW-0804">Transcription</keyword>
<evidence type="ECO:0000313" key="5">
    <source>
        <dbReference type="EMBL" id="KAA8500639.1"/>
    </source>
</evidence>
<reference evidence="5" key="1">
    <citation type="submission" date="2019-07" db="EMBL/GenBank/DDBJ databases">
        <authorList>
            <person name="Wongkuna S."/>
            <person name="Scaria J."/>
        </authorList>
    </citation>
    <scope>NUCLEOTIDE SEQUENCE [LARGE SCALE GENOMIC DNA]</scope>
    <source>
        <strain evidence="5">SW178</strain>
    </source>
</reference>